<feature type="compositionally biased region" description="Basic and acidic residues" evidence="1">
    <location>
        <begin position="52"/>
        <end position="66"/>
    </location>
</feature>
<evidence type="ECO:0000256" key="1">
    <source>
        <dbReference type="SAM" id="MobiDB-lite"/>
    </source>
</evidence>
<name>A0A9P6G7Q9_9PLEO</name>
<feature type="compositionally biased region" description="Polar residues" evidence="1">
    <location>
        <begin position="41"/>
        <end position="51"/>
    </location>
</feature>
<protein>
    <submittedName>
        <fullName evidence="2">Uncharacterized protein</fullName>
    </submittedName>
</protein>
<dbReference type="EMBL" id="WJXW01000014">
    <property type="protein sequence ID" value="KAF9730409.1"/>
    <property type="molecule type" value="Genomic_DNA"/>
</dbReference>
<dbReference type="Proteomes" id="UP000756921">
    <property type="component" value="Unassembled WGS sequence"/>
</dbReference>
<reference evidence="2" key="1">
    <citation type="journal article" date="2020" name="Mol. Plant Microbe Interact.">
        <title>Genome Sequence of the Biocontrol Agent Coniothyrium minitans strain Conio (IMI 134523).</title>
        <authorList>
            <person name="Patel D."/>
            <person name="Shittu T.A."/>
            <person name="Baroncelli R."/>
            <person name="Muthumeenakshi S."/>
            <person name="Osborne T.H."/>
            <person name="Janganan T.K."/>
            <person name="Sreenivasaprasad S."/>
        </authorList>
    </citation>
    <scope>NUCLEOTIDE SEQUENCE</scope>
    <source>
        <strain evidence="2">Conio</strain>
    </source>
</reference>
<proteinExistence type="predicted"/>
<evidence type="ECO:0000313" key="3">
    <source>
        <dbReference type="Proteomes" id="UP000756921"/>
    </source>
</evidence>
<comment type="caution">
    <text evidence="2">The sequence shown here is derived from an EMBL/GenBank/DDBJ whole genome shotgun (WGS) entry which is preliminary data.</text>
</comment>
<dbReference type="AlphaFoldDB" id="A0A9P6G7Q9"/>
<evidence type="ECO:0000313" key="2">
    <source>
        <dbReference type="EMBL" id="KAF9730409.1"/>
    </source>
</evidence>
<gene>
    <name evidence="2" type="ORF">PMIN01_11278</name>
</gene>
<organism evidence="2 3">
    <name type="scientific">Paraphaeosphaeria minitans</name>
    <dbReference type="NCBI Taxonomy" id="565426"/>
    <lineage>
        <taxon>Eukaryota</taxon>
        <taxon>Fungi</taxon>
        <taxon>Dikarya</taxon>
        <taxon>Ascomycota</taxon>
        <taxon>Pezizomycotina</taxon>
        <taxon>Dothideomycetes</taxon>
        <taxon>Pleosporomycetidae</taxon>
        <taxon>Pleosporales</taxon>
        <taxon>Massarineae</taxon>
        <taxon>Didymosphaeriaceae</taxon>
        <taxon>Paraphaeosphaeria</taxon>
    </lineage>
</organism>
<accession>A0A9P6G7Q9</accession>
<feature type="region of interest" description="Disordered" evidence="1">
    <location>
        <begin position="41"/>
        <end position="87"/>
    </location>
</feature>
<sequence>MRPIISIAIPTTTNFRAPRACPSNSGAVFLPNITYNSTIFKPKSSTNLPSTEQRKIGDEHTHRGNMDHQPQLCRMQSGRGHGNGSFD</sequence>
<keyword evidence="3" id="KW-1185">Reference proteome</keyword>